<organism evidence="10 11">
    <name type="scientific">Pelotomaculum isophthalicicum JI</name>
    <dbReference type="NCBI Taxonomy" id="947010"/>
    <lineage>
        <taxon>Bacteria</taxon>
        <taxon>Bacillati</taxon>
        <taxon>Bacillota</taxon>
        <taxon>Clostridia</taxon>
        <taxon>Eubacteriales</taxon>
        <taxon>Desulfotomaculaceae</taxon>
        <taxon>Pelotomaculum</taxon>
    </lineage>
</organism>
<dbReference type="Pfam" id="PF00460">
    <property type="entry name" value="Flg_bb_rod"/>
    <property type="match status" value="1"/>
</dbReference>
<evidence type="ECO:0000313" key="10">
    <source>
        <dbReference type="EMBL" id="MDF9409134.1"/>
    </source>
</evidence>
<accession>A0A9X4H755</accession>
<feature type="domain" description="Flagellar hook-associated protein FlgK helical" evidence="9">
    <location>
        <begin position="105"/>
        <end position="308"/>
    </location>
</feature>
<proteinExistence type="inferred from homology"/>
<evidence type="ECO:0000259" key="7">
    <source>
        <dbReference type="Pfam" id="PF00460"/>
    </source>
</evidence>
<evidence type="ECO:0000313" key="11">
    <source>
        <dbReference type="Proteomes" id="UP001154312"/>
    </source>
</evidence>
<comment type="subcellular location">
    <subcellularLocation>
        <location evidence="1">Bacterial flagellum</location>
    </subcellularLocation>
    <subcellularLocation>
        <location evidence="2">Secreted</location>
    </subcellularLocation>
</comment>
<dbReference type="GO" id="GO:0009424">
    <property type="term" value="C:bacterial-type flagellum hook"/>
    <property type="evidence" value="ECO:0007669"/>
    <property type="project" value="InterPro"/>
</dbReference>
<evidence type="ECO:0000256" key="6">
    <source>
        <dbReference type="ARBA" id="ARBA00023143"/>
    </source>
</evidence>
<dbReference type="PANTHER" id="PTHR30033">
    <property type="entry name" value="FLAGELLAR HOOK-ASSOCIATED PROTEIN 1"/>
    <property type="match status" value="1"/>
</dbReference>
<evidence type="ECO:0000256" key="1">
    <source>
        <dbReference type="ARBA" id="ARBA00004365"/>
    </source>
</evidence>
<keyword evidence="10" id="KW-0966">Cell projection</keyword>
<comment type="similarity">
    <text evidence="3">Belongs to the flagella basal body rod proteins family.</text>
</comment>
<protein>
    <recommendedName>
        <fullName evidence="4">Flagellar hook-associated protein 1</fullName>
    </recommendedName>
</protein>
<dbReference type="Pfam" id="PF06429">
    <property type="entry name" value="Flg_bbr_C"/>
    <property type="match status" value="1"/>
</dbReference>
<dbReference type="InterPro" id="IPR010930">
    <property type="entry name" value="Flg_bb/hook_C_dom"/>
</dbReference>
<dbReference type="GO" id="GO:0044780">
    <property type="term" value="P:bacterial-type flagellum assembly"/>
    <property type="evidence" value="ECO:0007669"/>
    <property type="project" value="InterPro"/>
</dbReference>
<feature type="domain" description="Flagellar basal body rod protein N-terminal" evidence="7">
    <location>
        <begin position="10"/>
        <end position="39"/>
    </location>
</feature>
<dbReference type="GO" id="GO:0005198">
    <property type="term" value="F:structural molecule activity"/>
    <property type="evidence" value="ECO:0007669"/>
    <property type="project" value="InterPro"/>
</dbReference>
<feature type="domain" description="Flagellar basal-body/hook protein C-terminal" evidence="8">
    <location>
        <begin position="405"/>
        <end position="441"/>
    </location>
</feature>
<name>A0A9X4H755_9FIRM</name>
<dbReference type="AlphaFoldDB" id="A0A9X4H755"/>
<dbReference type="InterPro" id="IPR002371">
    <property type="entry name" value="FlgK"/>
</dbReference>
<keyword evidence="11" id="KW-1185">Reference proteome</keyword>
<evidence type="ECO:0000256" key="2">
    <source>
        <dbReference type="ARBA" id="ARBA00004613"/>
    </source>
</evidence>
<evidence type="ECO:0000256" key="5">
    <source>
        <dbReference type="ARBA" id="ARBA00022525"/>
    </source>
</evidence>
<evidence type="ECO:0000259" key="9">
    <source>
        <dbReference type="Pfam" id="PF22638"/>
    </source>
</evidence>
<dbReference type="InterPro" id="IPR053927">
    <property type="entry name" value="FlgK_helical"/>
</dbReference>
<dbReference type="EMBL" id="JAKOAV010000024">
    <property type="protein sequence ID" value="MDF9409134.1"/>
    <property type="molecule type" value="Genomic_DNA"/>
</dbReference>
<sequence length="445" mass="48709">MSGPGTFFGLEIGRRGLTSERRALDVVGHNLSNANTDGYSRQEAVHVATDPYCNPVLNQELIPGQIGTGVEISYIRRYRDLYMDNQWRDVASSEGYWEGLNESLKKVEAAFPEPDETNGLQTLIGKFFNAWEDLNNNPQDIGSKAAVREAGAELTTTFRQTYTQLSDVRQNVDSLINDKVDRINSLTQQITEVSTAIARIIDLHEQPNDLLDKRDLLLDELSKLGPVTVENSSDGYVSVSLYGQELVAMDNSKVDITRADAEGWAASNTETGMLVGYINALDKVDNYMAMMDELALGLTDTVNALHATTTSSGTYPDFFTATGAADIDLSAEVKSAITNVNGDKALDIGGLRTDLTMLGNTATFESYYRGLTTMVGADTQGSADRLGTQNAVMDQVNNLRESLIGVSSDEELTKMIQYQYAYQSSARTVTVMDSLLDTLINRMAV</sequence>
<comment type="caution">
    <text evidence="10">The sequence shown here is derived from an EMBL/GenBank/DDBJ whole genome shotgun (WGS) entry which is preliminary data.</text>
</comment>
<keyword evidence="6" id="KW-0975">Bacterial flagellum</keyword>
<dbReference type="InterPro" id="IPR001444">
    <property type="entry name" value="Flag_bb_rod_N"/>
</dbReference>
<dbReference type="NCBIfam" id="TIGR02492">
    <property type="entry name" value="flgK_ends"/>
    <property type="match status" value="1"/>
</dbReference>
<evidence type="ECO:0000259" key="8">
    <source>
        <dbReference type="Pfam" id="PF06429"/>
    </source>
</evidence>
<reference evidence="10" key="1">
    <citation type="submission" date="2022-02" db="EMBL/GenBank/DDBJ databases">
        <authorList>
            <person name="Leng L."/>
        </authorList>
    </citation>
    <scope>NUCLEOTIDE SEQUENCE</scope>
    <source>
        <strain evidence="10">JI</strain>
    </source>
</reference>
<dbReference type="SUPFAM" id="SSF64518">
    <property type="entry name" value="Phase 1 flagellin"/>
    <property type="match status" value="1"/>
</dbReference>
<keyword evidence="10" id="KW-0969">Cilium</keyword>
<dbReference type="RefSeq" id="WP_277444578.1">
    <property type="nucleotide sequence ID" value="NZ_JAKOAV010000024.1"/>
</dbReference>
<evidence type="ECO:0000256" key="3">
    <source>
        <dbReference type="ARBA" id="ARBA00009677"/>
    </source>
</evidence>
<gene>
    <name evidence="10" type="primary">flgK</name>
    <name evidence="10" type="ORF">L7E55_12330</name>
</gene>
<dbReference type="Pfam" id="PF22638">
    <property type="entry name" value="FlgK_D1"/>
    <property type="match status" value="1"/>
</dbReference>
<dbReference type="Proteomes" id="UP001154312">
    <property type="component" value="Unassembled WGS sequence"/>
</dbReference>
<evidence type="ECO:0000256" key="4">
    <source>
        <dbReference type="ARBA" id="ARBA00016244"/>
    </source>
</evidence>
<dbReference type="PANTHER" id="PTHR30033:SF1">
    <property type="entry name" value="FLAGELLAR HOOK-ASSOCIATED PROTEIN 1"/>
    <property type="match status" value="1"/>
</dbReference>
<keyword evidence="5" id="KW-0964">Secreted</keyword>
<keyword evidence="10" id="KW-0282">Flagellum</keyword>
<dbReference type="GO" id="GO:0005576">
    <property type="term" value="C:extracellular region"/>
    <property type="evidence" value="ECO:0007669"/>
    <property type="project" value="UniProtKB-SubCell"/>
</dbReference>